<protein>
    <submittedName>
        <fullName evidence="2">Uncharacterized protein</fullName>
    </submittedName>
</protein>
<proteinExistence type="predicted"/>
<evidence type="ECO:0000313" key="2">
    <source>
        <dbReference type="EMBL" id="RZR74356.1"/>
    </source>
</evidence>
<dbReference type="AlphaFoldDB" id="A0A444EI92"/>
<feature type="compositionally biased region" description="Basic and acidic residues" evidence="1">
    <location>
        <begin position="44"/>
        <end position="65"/>
    </location>
</feature>
<name>A0A444EI92_ENSVE</name>
<dbReference type="EMBL" id="KV876209">
    <property type="protein sequence ID" value="RZR74356.1"/>
    <property type="molecule type" value="Genomic_DNA"/>
</dbReference>
<sequence>MEASATRKAKHPVKKIKMLVSKDVPCKNVASSITPRKAVPPEAPRGEGSSRQKDKAMSRPRSMRDLCRVRVRSQNESFLAREMVDLSELSGRVGSKLAGPH</sequence>
<reference evidence="2" key="1">
    <citation type="journal article" date="2018" name="Data Brief">
        <title>Genome sequence data from 17 accessions of Ensete ventricosum, a staple food crop for millions in Ethiopia.</title>
        <authorList>
            <person name="Yemataw Z."/>
            <person name="Muzemil S."/>
            <person name="Ambachew D."/>
            <person name="Tripathi L."/>
            <person name="Tesfaye K."/>
            <person name="Chala A."/>
            <person name="Farbos A."/>
            <person name="O'Neill P."/>
            <person name="Moore K."/>
            <person name="Grant M."/>
            <person name="Studholme D.J."/>
        </authorList>
    </citation>
    <scope>NUCLEOTIDE SEQUENCE [LARGE SCALE GENOMIC DNA]</scope>
    <source>
        <tissue evidence="2">Leaf</tissue>
    </source>
</reference>
<accession>A0A444EI92</accession>
<dbReference type="Proteomes" id="UP000290560">
    <property type="component" value="Unassembled WGS sequence"/>
</dbReference>
<organism evidence="2">
    <name type="scientific">Ensete ventricosum</name>
    <name type="common">Abyssinian banana</name>
    <name type="synonym">Musa ensete</name>
    <dbReference type="NCBI Taxonomy" id="4639"/>
    <lineage>
        <taxon>Eukaryota</taxon>
        <taxon>Viridiplantae</taxon>
        <taxon>Streptophyta</taxon>
        <taxon>Embryophyta</taxon>
        <taxon>Tracheophyta</taxon>
        <taxon>Spermatophyta</taxon>
        <taxon>Magnoliopsida</taxon>
        <taxon>Liliopsida</taxon>
        <taxon>Zingiberales</taxon>
        <taxon>Musaceae</taxon>
        <taxon>Ensete</taxon>
    </lineage>
</organism>
<feature type="region of interest" description="Disordered" evidence="1">
    <location>
        <begin position="29"/>
        <end position="65"/>
    </location>
</feature>
<gene>
    <name evidence="2" type="ORF">BHM03_00035834</name>
</gene>
<evidence type="ECO:0000256" key="1">
    <source>
        <dbReference type="SAM" id="MobiDB-lite"/>
    </source>
</evidence>